<keyword evidence="2" id="KW-0472">Membrane</keyword>
<feature type="compositionally biased region" description="Acidic residues" evidence="1">
    <location>
        <begin position="1"/>
        <end position="10"/>
    </location>
</feature>
<dbReference type="EMBL" id="FMWB01000018">
    <property type="protein sequence ID" value="SCZ47920.1"/>
    <property type="molecule type" value="Genomic_DNA"/>
</dbReference>
<organism evidence="3 4">
    <name type="scientific">Pseudomonas oryzihabitans</name>
    <dbReference type="NCBI Taxonomy" id="47885"/>
    <lineage>
        <taxon>Bacteria</taxon>
        <taxon>Pseudomonadati</taxon>
        <taxon>Pseudomonadota</taxon>
        <taxon>Gammaproteobacteria</taxon>
        <taxon>Pseudomonadales</taxon>
        <taxon>Pseudomonadaceae</taxon>
        <taxon>Pseudomonas</taxon>
    </lineage>
</organism>
<accession>A0A1G5PFX1</accession>
<sequence length="284" mass="31111">MRNDLLDEMDNVPSLTPERDDRRPAGRRSVEAEEVYREPTAGHARAVRRGPSTAPLWVLVAALTLALAGVAWWSHQQLVLMQEQVVATQENFARISEDAQGRLRDISGKLVESESSGTTSREALLLQVKTLQTKVAELTRQQQGVTDNQQAQDNRLQNLSTAVQTVQTGSGEVDTRLKALADEQTALKNGLAQTASLTEQVASLTAQNKALQADIAALKKPSAQNQALGEMQQDLLVLRSELDARPVGPDSKEFDAFRLQTTRNITTLQTQVQNLQQQISAGAR</sequence>
<evidence type="ECO:0000256" key="1">
    <source>
        <dbReference type="SAM" id="MobiDB-lite"/>
    </source>
</evidence>
<feature type="compositionally biased region" description="Basic and acidic residues" evidence="1">
    <location>
        <begin position="17"/>
        <end position="37"/>
    </location>
</feature>
<keyword evidence="2" id="KW-1133">Transmembrane helix</keyword>
<protein>
    <recommendedName>
        <fullName evidence="5">ATPase</fullName>
    </recommendedName>
</protein>
<evidence type="ECO:0000313" key="4">
    <source>
        <dbReference type="Proteomes" id="UP000183046"/>
    </source>
</evidence>
<keyword evidence="2" id="KW-0812">Transmembrane</keyword>
<feature type="transmembrane region" description="Helical" evidence="2">
    <location>
        <begin position="54"/>
        <end position="73"/>
    </location>
</feature>
<proteinExistence type="predicted"/>
<evidence type="ECO:0000313" key="3">
    <source>
        <dbReference type="EMBL" id="SCZ47920.1"/>
    </source>
</evidence>
<evidence type="ECO:0008006" key="5">
    <source>
        <dbReference type="Google" id="ProtNLM"/>
    </source>
</evidence>
<feature type="region of interest" description="Disordered" evidence="1">
    <location>
        <begin position="1"/>
        <end position="48"/>
    </location>
</feature>
<dbReference type="OrthoDB" id="7033272at2"/>
<name>A0A1G5PFX1_9PSED</name>
<dbReference type="AlphaFoldDB" id="A0A1G5PFX1"/>
<comment type="caution">
    <text evidence="3">The sequence shown here is derived from an EMBL/GenBank/DDBJ whole genome shotgun (WGS) entry which is preliminary data.</text>
</comment>
<dbReference type="Proteomes" id="UP000183046">
    <property type="component" value="Unassembled WGS sequence"/>
</dbReference>
<evidence type="ECO:0000256" key="2">
    <source>
        <dbReference type="SAM" id="Phobius"/>
    </source>
</evidence>
<gene>
    <name evidence="3" type="ORF">SAMN05216279_11815</name>
</gene>
<dbReference type="STRING" id="237610.BJP27_18775"/>
<dbReference type="RefSeq" id="WP_074585017.1">
    <property type="nucleotide sequence ID" value="NZ_CP183397.1"/>
</dbReference>
<reference evidence="4" key="1">
    <citation type="submission" date="2016-10" db="EMBL/GenBank/DDBJ databases">
        <authorList>
            <person name="de Groot N.N."/>
        </authorList>
    </citation>
    <scope>NUCLEOTIDE SEQUENCE [LARGE SCALE GENOMIC DNA]</scope>
    <source>
        <strain evidence="4">DSM 15758</strain>
    </source>
</reference>